<evidence type="ECO:0000256" key="3">
    <source>
        <dbReference type="ARBA" id="ARBA00022618"/>
    </source>
</evidence>
<dbReference type="Proteomes" id="UP000774130">
    <property type="component" value="Unassembled WGS sequence"/>
</dbReference>
<feature type="domain" description="POTRA" evidence="10">
    <location>
        <begin position="158"/>
        <end position="229"/>
    </location>
</feature>
<evidence type="ECO:0000256" key="9">
    <source>
        <dbReference type="SAM" id="MobiDB-lite"/>
    </source>
</evidence>
<sequence>MNPEESVEEEIKTPQYPPLTPWQQANLEYLKQKAIEDGVPFVDPYAIKEEENTEEDEATTETEEDSKDLEAADDTTTSTDDEPEATDTEIVDEEQESDNDQDVEEEILEKGPANGSFLDRLPNLKQMRQSRLYRRSTLLITIFMIPTLFLLYYISPLSSLSGISVTGNEHIPSEKVLSDMNFSVGQNLWNQFFNRDQYIKRLKNNEERVQSASVSFNGVNHFKVQVKEFEEVAYLERDSQYFPIISNGKIIDDANARAADTLPILKNFKSSKRILKVLKQYDELNAEVRTGISQIDYAPKKNNSQLLEIYMNDGNKVMVNIPQMQNRMQYYPQIASDMAEAGITGIVDMEAGVYAYAPSESSDENPTGTTTTESANSMENE</sequence>
<feature type="region of interest" description="Disordered" evidence="9">
    <location>
        <begin position="357"/>
        <end position="381"/>
    </location>
</feature>
<evidence type="ECO:0000256" key="8">
    <source>
        <dbReference type="HAMAP-Rule" id="MF_00912"/>
    </source>
</evidence>
<feature type="compositionally biased region" description="Acidic residues" evidence="9">
    <location>
        <begin position="51"/>
        <end position="103"/>
    </location>
</feature>
<feature type="region of interest" description="Disordered" evidence="9">
    <location>
        <begin position="42"/>
        <end position="103"/>
    </location>
</feature>
<evidence type="ECO:0000313" key="12">
    <source>
        <dbReference type="Proteomes" id="UP000774130"/>
    </source>
</evidence>
<dbReference type="InterPro" id="IPR050487">
    <property type="entry name" value="FtsQ_DivIB"/>
</dbReference>
<protein>
    <recommendedName>
        <fullName evidence="8">Cell division protein DivIB</fullName>
    </recommendedName>
</protein>
<reference evidence="11 12" key="1">
    <citation type="submission" date="2021-06" db="EMBL/GenBank/DDBJ databases">
        <title>Enterococcus alishanensis sp. nov., a novel lactic acid bacterium isolated from fresh coffee beans.</title>
        <authorList>
            <person name="Chen Y.-S."/>
        </authorList>
    </citation>
    <scope>NUCLEOTIDE SEQUENCE [LARGE SCALE GENOMIC DNA]</scope>
    <source>
        <strain evidence="11 12">ALS3</strain>
    </source>
</reference>
<evidence type="ECO:0000256" key="5">
    <source>
        <dbReference type="ARBA" id="ARBA00022989"/>
    </source>
</evidence>
<comment type="caution">
    <text evidence="11">The sequence shown here is derived from an EMBL/GenBank/DDBJ whole genome shotgun (WGS) entry which is preliminary data.</text>
</comment>
<dbReference type="Pfam" id="PF08478">
    <property type="entry name" value="POTRA_1"/>
    <property type="match status" value="1"/>
</dbReference>
<keyword evidence="5 8" id="KW-1133">Transmembrane helix</keyword>
<keyword evidence="4 8" id="KW-0812">Transmembrane</keyword>
<accession>A0ABS6TA88</accession>
<keyword evidence="2 8" id="KW-1003">Cell membrane</keyword>
<dbReference type="InterPro" id="IPR013685">
    <property type="entry name" value="POTRA_FtsQ_type"/>
</dbReference>
<dbReference type="HAMAP" id="MF_00912">
    <property type="entry name" value="DivIB"/>
    <property type="match status" value="1"/>
</dbReference>
<dbReference type="GO" id="GO:0051301">
    <property type="term" value="P:cell division"/>
    <property type="evidence" value="ECO:0007669"/>
    <property type="project" value="UniProtKB-KW"/>
</dbReference>
<comment type="subcellular location">
    <subcellularLocation>
        <location evidence="8">Cell membrane</location>
        <topology evidence="8">Single-pass type II membrane protein</topology>
    </subcellularLocation>
    <subcellularLocation>
        <location evidence="1">Membrane</location>
    </subcellularLocation>
    <text evidence="8">Localizes to the division septum.</text>
</comment>
<name>A0ABS6TA88_9ENTE</name>
<proteinExistence type="inferred from homology"/>
<dbReference type="InterPro" id="IPR034746">
    <property type="entry name" value="POTRA"/>
</dbReference>
<comment type="similarity">
    <text evidence="8">Belongs to the FtsQ/DivIB family. DivIB subfamily.</text>
</comment>
<keyword evidence="12" id="KW-1185">Reference proteome</keyword>
<keyword evidence="6 8" id="KW-0472">Membrane</keyword>
<dbReference type="PROSITE" id="PS51779">
    <property type="entry name" value="POTRA"/>
    <property type="match status" value="1"/>
</dbReference>
<dbReference type="InterPro" id="IPR026580">
    <property type="entry name" value="DivIB"/>
</dbReference>
<feature type="transmembrane region" description="Helical" evidence="8">
    <location>
        <begin position="136"/>
        <end position="154"/>
    </location>
</feature>
<evidence type="ECO:0000313" key="11">
    <source>
        <dbReference type="EMBL" id="MBV7389817.1"/>
    </source>
</evidence>
<keyword evidence="3 8" id="KW-0132">Cell division</keyword>
<evidence type="ECO:0000256" key="7">
    <source>
        <dbReference type="ARBA" id="ARBA00023306"/>
    </source>
</evidence>
<dbReference type="EMBL" id="JAHUZB010000002">
    <property type="protein sequence ID" value="MBV7389817.1"/>
    <property type="molecule type" value="Genomic_DNA"/>
</dbReference>
<gene>
    <name evidence="8" type="primary">divIB</name>
    <name evidence="11" type="ORF">KUA55_03930</name>
</gene>
<evidence type="ECO:0000256" key="6">
    <source>
        <dbReference type="ARBA" id="ARBA00023136"/>
    </source>
</evidence>
<dbReference type="PANTHER" id="PTHR37820:SF1">
    <property type="entry name" value="CELL DIVISION PROTEIN FTSQ"/>
    <property type="match status" value="1"/>
</dbReference>
<feature type="compositionally biased region" description="Polar residues" evidence="9">
    <location>
        <begin position="364"/>
        <end position="381"/>
    </location>
</feature>
<keyword evidence="7 8" id="KW-0131">Cell cycle</keyword>
<evidence type="ECO:0000256" key="1">
    <source>
        <dbReference type="ARBA" id="ARBA00004370"/>
    </source>
</evidence>
<evidence type="ECO:0000259" key="10">
    <source>
        <dbReference type="PROSITE" id="PS51779"/>
    </source>
</evidence>
<feature type="region of interest" description="Disordered" evidence="9">
    <location>
        <begin position="1"/>
        <end position="21"/>
    </location>
</feature>
<dbReference type="InterPro" id="IPR005548">
    <property type="entry name" value="Cell_div_FtsQ/DivIB_C"/>
</dbReference>
<dbReference type="PANTHER" id="PTHR37820">
    <property type="entry name" value="CELL DIVISION PROTEIN DIVIB"/>
    <property type="match status" value="1"/>
</dbReference>
<comment type="function">
    <text evidence="8">Cell division protein that may be involved in stabilizing or promoting the assembly of the division complex.</text>
</comment>
<dbReference type="Pfam" id="PF03799">
    <property type="entry name" value="FtsQ_DivIB_C"/>
    <property type="match status" value="1"/>
</dbReference>
<organism evidence="11 12">
    <name type="scientific">Enterococcus alishanensis</name>
    <dbReference type="NCBI Taxonomy" id="1303817"/>
    <lineage>
        <taxon>Bacteria</taxon>
        <taxon>Bacillati</taxon>
        <taxon>Bacillota</taxon>
        <taxon>Bacilli</taxon>
        <taxon>Lactobacillales</taxon>
        <taxon>Enterococcaceae</taxon>
        <taxon>Enterococcus</taxon>
    </lineage>
</organism>
<evidence type="ECO:0000256" key="2">
    <source>
        <dbReference type="ARBA" id="ARBA00022475"/>
    </source>
</evidence>
<evidence type="ECO:0000256" key="4">
    <source>
        <dbReference type="ARBA" id="ARBA00022692"/>
    </source>
</evidence>